<evidence type="ECO:0000313" key="2">
    <source>
        <dbReference type="Proteomes" id="UP001183615"/>
    </source>
</evidence>
<accession>A0ABU2SF95</accession>
<name>A0ABU2SF95_9ACTN</name>
<gene>
    <name evidence="1" type="ORF">RM779_29830</name>
</gene>
<organism evidence="1 2">
    <name type="scientific">Streptomyces johnsoniae</name>
    <dbReference type="NCBI Taxonomy" id="3075532"/>
    <lineage>
        <taxon>Bacteria</taxon>
        <taxon>Bacillati</taxon>
        <taxon>Actinomycetota</taxon>
        <taxon>Actinomycetes</taxon>
        <taxon>Kitasatosporales</taxon>
        <taxon>Streptomycetaceae</taxon>
        <taxon>Streptomyces</taxon>
    </lineage>
</organism>
<protein>
    <recommendedName>
        <fullName evidence="3">DUF559 domain-containing protein</fullName>
    </recommendedName>
</protein>
<reference evidence="2" key="1">
    <citation type="submission" date="2023-07" db="EMBL/GenBank/DDBJ databases">
        <title>30 novel species of actinomycetes from the DSMZ collection.</title>
        <authorList>
            <person name="Nouioui I."/>
        </authorList>
    </citation>
    <scope>NUCLEOTIDE SEQUENCE [LARGE SCALE GENOMIC DNA]</scope>
    <source>
        <strain evidence="2">DSM 41886</strain>
    </source>
</reference>
<keyword evidence="2" id="KW-1185">Reference proteome</keyword>
<comment type="caution">
    <text evidence="1">The sequence shown here is derived from an EMBL/GenBank/DDBJ whole genome shotgun (WGS) entry which is preliminary data.</text>
</comment>
<proteinExistence type="predicted"/>
<dbReference type="Proteomes" id="UP001183615">
    <property type="component" value="Unassembled WGS sequence"/>
</dbReference>
<evidence type="ECO:0008006" key="3">
    <source>
        <dbReference type="Google" id="ProtNLM"/>
    </source>
</evidence>
<evidence type="ECO:0000313" key="1">
    <source>
        <dbReference type="EMBL" id="MDT0446765.1"/>
    </source>
</evidence>
<dbReference type="EMBL" id="JAVREV010000022">
    <property type="protein sequence ID" value="MDT0446765.1"/>
    <property type="molecule type" value="Genomic_DNA"/>
</dbReference>
<sequence>MTDNTPLTPRPLHRLADGSPPVMTAAELRRHGVPPAAAHERCRPGGPWQMPLPGVFVLHNGPLTGAETLHAVLRYTGGPQGQAVISGLAALDLHGFTGAPPPAALDRVDVLVPRVRRLRSVGCVRIVRTHRLPEPVPRHGFPVAPVPRALVDAVGRLPDEATVHRLLAEAVRGGHCEPHEILRELARARLPGRPHLTVAVDALVAEGRALAEQRLLTVVHEGGLPVPCWNVGLWLPGGPFLCNVDAYWPERAVAVDIDARAPRQRGGSPDRAETTRRHQTLTGLGVTVVRLTPRGLVDSPGAQADAVRAALRAAGRAPRAGSVVVLPR</sequence>
<dbReference type="RefSeq" id="WP_311620909.1">
    <property type="nucleotide sequence ID" value="NZ_JAVREV010000022.1"/>
</dbReference>